<protein>
    <submittedName>
        <fullName evidence="1">Uncharacterized protein</fullName>
    </submittedName>
</protein>
<keyword evidence="2" id="KW-1185">Reference proteome</keyword>
<comment type="caution">
    <text evidence="1">The sequence shown here is derived from an EMBL/GenBank/DDBJ whole genome shotgun (WGS) entry which is preliminary data.</text>
</comment>
<name>A0ABX3YAQ5_9ACTN</name>
<gene>
    <name evidence="1" type="ORF">OQI_31940</name>
</gene>
<reference evidence="1 2" key="1">
    <citation type="submission" date="2016-12" db="EMBL/GenBank/DDBJ databases">
        <title>Genome Mining:The Detection of Biosynthetic Gene Clusters to Aid in the Expression of Curamycin A produced by Streptomyces sp. strain CZA14.</title>
        <authorList>
            <person name="Durrell K.A."/>
            <person name="Kirby B.M."/>
            <person name="Khan W."/>
            <person name="Mthethwa T."/>
            <person name="Le Roes-Hill M."/>
        </authorList>
    </citation>
    <scope>NUCLEOTIDE SEQUENCE [LARGE SCALE GENOMIC DNA]</scope>
    <source>
        <strain evidence="1 2">CZA14</strain>
    </source>
</reference>
<dbReference type="Proteomes" id="UP000194266">
    <property type="component" value="Unassembled WGS sequence"/>
</dbReference>
<evidence type="ECO:0000313" key="1">
    <source>
        <dbReference type="EMBL" id="OSZ56616.1"/>
    </source>
</evidence>
<evidence type="ECO:0000313" key="2">
    <source>
        <dbReference type="Proteomes" id="UP000194266"/>
    </source>
</evidence>
<dbReference type="EMBL" id="MRYD01000274">
    <property type="protein sequence ID" value="OSZ56616.1"/>
    <property type="molecule type" value="Genomic_DNA"/>
</dbReference>
<proteinExistence type="predicted"/>
<dbReference type="RefSeq" id="WP_086172696.1">
    <property type="nucleotide sequence ID" value="NZ_MRYD01000274.1"/>
</dbReference>
<organism evidence="1 2">
    <name type="scientific">Streptomyces pharetrae CZA14</name>
    <dbReference type="NCBI Taxonomy" id="1144883"/>
    <lineage>
        <taxon>Bacteria</taxon>
        <taxon>Bacillati</taxon>
        <taxon>Actinomycetota</taxon>
        <taxon>Actinomycetes</taxon>
        <taxon>Kitasatosporales</taxon>
        <taxon>Streptomycetaceae</taxon>
        <taxon>Streptomyces</taxon>
    </lineage>
</organism>
<accession>A0ABX3YAQ5</accession>
<sequence>MSDIVTSPLTADPYFGAAATTPGLVIESIDTVAPQHVALFSICVMAAAPATAPAVSGDLGA</sequence>